<accession>A0A498D9P4</accession>
<dbReference type="SUPFAM" id="SSF46785">
    <property type="entry name" value="Winged helix' DNA-binding domain"/>
    <property type="match status" value="1"/>
</dbReference>
<gene>
    <name evidence="6" type="ORF">D8M04_11625</name>
</gene>
<dbReference type="Proteomes" id="UP000270219">
    <property type="component" value="Unassembled WGS sequence"/>
</dbReference>
<feature type="domain" description="HTH lysR-type" evidence="5">
    <location>
        <begin position="1"/>
        <end position="58"/>
    </location>
</feature>
<evidence type="ECO:0000256" key="2">
    <source>
        <dbReference type="ARBA" id="ARBA00023015"/>
    </source>
</evidence>
<dbReference type="EMBL" id="RCHR01000003">
    <property type="protein sequence ID" value="RLL45537.1"/>
    <property type="molecule type" value="Genomic_DNA"/>
</dbReference>
<comment type="similarity">
    <text evidence="1">Belongs to the LysR transcriptional regulatory family.</text>
</comment>
<evidence type="ECO:0000256" key="3">
    <source>
        <dbReference type="ARBA" id="ARBA00023125"/>
    </source>
</evidence>
<dbReference type="RefSeq" id="WP_121523173.1">
    <property type="nucleotide sequence ID" value="NZ_RCHR01000003.1"/>
</dbReference>
<evidence type="ECO:0000313" key="7">
    <source>
        <dbReference type="Proteomes" id="UP000270219"/>
    </source>
</evidence>
<keyword evidence="7" id="KW-1185">Reference proteome</keyword>
<dbReference type="InterPro" id="IPR000847">
    <property type="entry name" value="LysR_HTH_N"/>
</dbReference>
<dbReference type="PANTHER" id="PTHR30126:SF100">
    <property type="entry name" value="LYSR-FAMILY TRANSCRIPTIONAL REGULATOR"/>
    <property type="match status" value="1"/>
</dbReference>
<proteinExistence type="inferred from homology"/>
<evidence type="ECO:0000259" key="5">
    <source>
        <dbReference type="PROSITE" id="PS50931"/>
    </source>
</evidence>
<keyword evidence="3" id="KW-0238">DNA-binding</keyword>
<name>A0A498D9P4_9BACI</name>
<dbReference type="PRINTS" id="PR00039">
    <property type="entry name" value="HTHLYSR"/>
</dbReference>
<protein>
    <submittedName>
        <fullName evidence="6">LysR family transcriptional regulator</fullName>
    </submittedName>
</protein>
<dbReference type="PROSITE" id="PS50931">
    <property type="entry name" value="HTH_LYSR"/>
    <property type="match status" value="1"/>
</dbReference>
<dbReference type="Gene3D" id="3.40.190.290">
    <property type="match status" value="1"/>
</dbReference>
<sequence>MDIKQLITFKTAAENLNFTKTAKLLNFAQSSVTSQMKALETELGIPLFERIGKRLVLTEYGKKYKLYADKMIMLTKEAEWAISNHRETTGTLVIGAQESQCTYRLPPILKEFKEQFPKVKLVFKPAHSDEISRRELLQGNLDIAFITDTSKPSEIFYIEPLIQEKIKLVVNPDHPLTQKLKVLPKDLEHETLLLMENGCSYRTLLEDTLDSFGVHPKDILEFLSIEAMKQCTIAGLGIAVLPAMAVEEDINNGRMKELSLGIVNQTIYTHIAWHKDKQMITPFREFIELSREQFSKLHVDQTI</sequence>
<dbReference type="SUPFAM" id="SSF53850">
    <property type="entry name" value="Periplasmic binding protein-like II"/>
    <property type="match status" value="1"/>
</dbReference>
<dbReference type="InterPro" id="IPR036390">
    <property type="entry name" value="WH_DNA-bd_sf"/>
</dbReference>
<organism evidence="6 7">
    <name type="scientific">Oceanobacillus piezotolerans</name>
    <dbReference type="NCBI Taxonomy" id="2448030"/>
    <lineage>
        <taxon>Bacteria</taxon>
        <taxon>Bacillati</taxon>
        <taxon>Bacillota</taxon>
        <taxon>Bacilli</taxon>
        <taxon>Bacillales</taxon>
        <taxon>Bacillaceae</taxon>
        <taxon>Oceanobacillus</taxon>
    </lineage>
</organism>
<dbReference type="Pfam" id="PF03466">
    <property type="entry name" value="LysR_substrate"/>
    <property type="match status" value="1"/>
</dbReference>
<evidence type="ECO:0000256" key="1">
    <source>
        <dbReference type="ARBA" id="ARBA00009437"/>
    </source>
</evidence>
<dbReference type="GO" id="GO:0000976">
    <property type="term" value="F:transcription cis-regulatory region binding"/>
    <property type="evidence" value="ECO:0007669"/>
    <property type="project" value="TreeGrafter"/>
</dbReference>
<dbReference type="InterPro" id="IPR036388">
    <property type="entry name" value="WH-like_DNA-bd_sf"/>
</dbReference>
<dbReference type="OrthoDB" id="9803735at2"/>
<reference evidence="6 7" key="1">
    <citation type="submission" date="2018-10" db="EMBL/GenBank/DDBJ databases">
        <title>Oceanobacillus sp. YLB-02 draft genome.</title>
        <authorList>
            <person name="Yu L."/>
        </authorList>
    </citation>
    <scope>NUCLEOTIDE SEQUENCE [LARGE SCALE GENOMIC DNA]</scope>
    <source>
        <strain evidence="6 7">YLB-02</strain>
    </source>
</reference>
<evidence type="ECO:0000256" key="4">
    <source>
        <dbReference type="ARBA" id="ARBA00023163"/>
    </source>
</evidence>
<dbReference type="Pfam" id="PF00126">
    <property type="entry name" value="HTH_1"/>
    <property type="match status" value="1"/>
</dbReference>
<dbReference type="AlphaFoldDB" id="A0A498D9P4"/>
<dbReference type="CDD" id="cd05466">
    <property type="entry name" value="PBP2_LTTR_substrate"/>
    <property type="match status" value="1"/>
</dbReference>
<dbReference type="GO" id="GO:0003700">
    <property type="term" value="F:DNA-binding transcription factor activity"/>
    <property type="evidence" value="ECO:0007669"/>
    <property type="project" value="InterPro"/>
</dbReference>
<keyword evidence="2" id="KW-0805">Transcription regulation</keyword>
<comment type="caution">
    <text evidence="6">The sequence shown here is derived from an EMBL/GenBank/DDBJ whole genome shotgun (WGS) entry which is preliminary data.</text>
</comment>
<dbReference type="InterPro" id="IPR005119">
    <property type="entry name" value="LysR_subst-bd"/>
</dbReference>
<evidence type="ECO:0000313" key="6">
    <source>
        <dbReference type="EMBL" id="RLL45537.1"/>
    </source>
</evidence>
<dbReference type="PANTHER" id="PTHR30126">
    <property type="entry name" value="HTH-TYPE TRANSCRIPTIONAL REGULATOR"/>
    <property type="match status" value="1"/>
</dbReference>
<dbReference type="Gene3D" id="1.10.10.10">
    <property type="entry name" value="Winged helix-like DNA-binding domain superfamily/Winged helix DNA-binding domain"/>
    <property type="match status" value="1"/>
</dbReference>
<keyword evidence="4" id="KW-0804">Transcription</keyword>